<organism evidence="3 4">
    <name type="scientific">Mycobacterium gordonae</name>
    <dbReference type="NCBI Taxonomy" id="1778"/>
    <lineage>
        <taxon>Bacteria</taxon>
        <taxon>Bacillati</taxon>
        <taxon>Actinomycetota</taxon>
        <taxon>Actinomycetes</taxon>
        <taxon>Mycobacteriales</taxon>
        <taxon>Mycobacteriaceae</taxon>
        <taxon>Mycobacterium</taxon>
    </lineage>
</organism>
<dbReference type="PANTHER" id="PTHR48081">
    <property type="entry name" value="AB HYDROLASE SUPERFAMILY PROTEIN C4A8.06C"/>
    <property type="match status" value="1"/>
</dbReference>
<comment type="caution">
    <text evidence="3">The sequence shown here is derived from an EMBL/GenBank/DDBJ whole genome shotgun (WGS) entry which is preliminary data.</text>
</comment>
<dbReference type="PANTHER" id="PTHR48081:SF8">
    <property type="entry name" value="ALPHA_BETA HYDROLASE FOLD-3 DOMAIN-CONTAINING PROTEIN-RELATED"/>
    <property type="match status" value="1"/>
</dbReference>
<dbReference type="Gene3D" id="3.40.50.1820">
    <property type="entry name" value="alpha/beta hydrolase"/>
    <property type="match status" value="1"/>
</dbReference>
<feature type="domain" description="Alpha/beta hydrolase fold-3" evidence="2">
    <location>
        <begin position="75"/>
        <end position="272"/>
    </location>
</feature>
<dbReference type="InterPro" id="IPR029058">
    <property type="entry name" value="AB_hydrolase_fold"/>
</dbReference>
<evidence type="ECO:0000256" key="1">
    <source>
        <dbReference type="ARBA" id="ARBA00022801"/>
    </source>
</evidence>
<dbReference type="GO" id="GO:0016787">
    <property type="term" value="F:hydrolase activity"/>
    <property type="evidence" value="ECO:0007669"/>
    <property type="project" value="UniProtKB-KW"/>
</dbReference>
<sequence>MPPSANDDVHPDLRRIARIAPRRLASPRLLPLMRRATALMSRGRTPAGVEVLTLASGTSVRLYRPAGVTGPTAALVWMHGGGYVFGSAKQDDALCLRFSKALGITVASVDYRLAPEHPYPAPLEDCYAALTWLAGLPAVDPDRVAIGGASAGGGLAAALALLARDRGDVEPVFQLLVYPMLDDRSSSTPADPNHRLWDPRSNQFGWTSYLGGADPAVAVPARRADLSGLPPAWIGVGTHDLFHDEDIEYARRLVEAGVPCQVERIPGAFHGFDLIAAKLPVSQQFFRMQCDALRPALTGHIAK</sequence>
<dbReference type="EMBL" id="MAEM01000156">
    <property type="protein sequence ID" value="OBS02685.1"/>
    <property type="molecule type" value="Genomic_DNA"/>
</dbReference>
<protein>
    <submittedName>
        <fullName evidence="3">Alpha/beta hydrolase</fullName>
    </submittedName>
</protein>
<evidence type="ECO:0000259" key="2">
    <source>
        <dbReference type="Pfam" id="PF07859"/>
    </source>
</evidence>
<keyword evidence="1 3" id="KW-0378">Hydrolase</keyword>
<reference evidence="3 4" key="1">
    <citation type="submission" date="2016-06" db="EMBL/GenBank/DDBJ databases">
        <authorList>
            <person name="Kjaerup R.B."/>
            <person name="Dalgaard T.S."/>
            <person name="Juul-Madsen H.R."/>
        </authorList>
    </citation>
    <scope>NUCLEOTIDE SEQUENCE [LARGE SCALE GENOMIC DNA]</scope>
    <source>
        <strain evidence="3 4">1245752.6</strain>
    </source>
</reference>
<dbReference type="AlphaFoldDB" id="A0A1A6BK34"/>
<evidence type="ECO:0000313" key="3">
    <source>
        <dbReference type="EMBL" id="OBS02685.1"/>
    </source>
</evidence>
<dbReference type="InterPro" id="IPR050300">
    <property type="entry name" value="GDXG_lipolytic_enzyme"/>
</dbReference>
<dbReference type="SUPFAM" id="SSF53474">
    <property type="entry name" value="alpha/beta-Hydrolases"/>
    <property type="match status" value="1"/>
</dbReference>
<dbReference type="InterPro" id="IPR013094">
    <property type="entry name" value="AB_hydrolase_3"/>
</dbReference>
<dbReference type="Pfam" id="PF07859">
    <property type="entry name" value="Abhydrolase_3"/>
    <property type="match status" value="1"/>
</dbReference>
<proteinExistence type="predicted"/>
<name>A0A1A6BK34_MYCGO</name>
<evidence type="ECO:0000313" key="4">
    <source>
        <dbReference type="Proteomes" id="UP000093757"/>
    </source>
</evidence>
<dbReference type="RefSeq" id="WP_065133149.1">
    <property type="nucleotide sequence ID" value="NZ_MAEM01000156.1"/>
</dbReference>
<dbReference type="Proteomes" id="UP000093757">
    <property type="component" value="Unassembled WGS sequence"/>
</dbReference>
<gene>
    <name evidence="3" type="ORF">A9W98_13495</name>
</gene>
<accession>A0A1A6BK34</accession>